<reference evidence="4" key="1">
    <citation type="submission" date="2016-07" db="EMBL/GenBank/DDBJ databases">
        <title>Multiple horizontal gene transfer events from other fungi enriched the ability of initially mycotrophic Trichoderma (Ascomycota) to feed on dead plant biomass.</title>
        <authorList>
            <consortium name="DOE Joint Genome Institute"/>
            <person name="Atanasova L."/>
            <person name="Chenthamara K."/>
            <person name="Zhang J."/>
            <person name="Grujic M."/>
            <person name="Henrissat B."/>
            <person name="Kuo A."/>
            <person name="Aerts A."/>
            <person name="Salamov A."/>
            <person name="Lipzen A."/>
            <person name="Labutti K."/>
            <person name="Barry K."/>
            <person name="Miao Y."/>
            <person name="Rahimi M.J."/>
            <person name="Shen Q."/>
            <person name="Grigoriev I.V."/>
            <person name="Kubicek C.P."/>
            <person name="Druzhinina I.S."/>
        </authorList>
    </citation>
    <scope>NUCLEOTIDE SEQUENCE [LARGE SCALE GENOMIC DNA]</scope>
    <source>
        <strain evidence="4">TUCIM 6016</strain>
    </source>
</reference>
<protein>
    <recommendedName>
        <fullName evidence="5">NPCC-domain-containing protein</fullName>
    </recommendedName>
</protein>
<feature type="compositionally biased region" description="Polar residues" evidence="1">
    <location>
        <begin position="140"/>
        <end position="154"/>
    </location>
</feature>
<evidence type="ECO:0008006" key="5">
    <source>
        <dbReference type="Google" id="ProtNLM"/>
    </source>
</evidence>
<feature type="region of interest" description="Disordered" evidence="1">
    <location>
        <begin position="138"/>
        <end position="178"/>
    </location>
</feature>
<gene>
    <name evidence="3" type="ORF">BBK36DRAFT_1114153</name>
</gene>
<feature type="compositionally biased region" description="Polar residues" evidence="1">
    <location>
        <begin position="1"/>
        <end position="23"/>
    </location>
</feature>
<dbReference type="Proteomes" id="UP000241546">
    <property type="component" value="Unassembled WGS sequence"/>
</dbReference>
<organism evidence="3 4">
    <name type="scientific">Trichoderma citrinoviride</name>
    <dbReference type="NCBI Taxonomy" id="58853"/>
    <lineage>
        <taxon>Eukaryota</taxon>
        <taxon>Fungi</taxon>
        <taxon>Dikarya</taxon>
        <taxon>Ascomycota</taxon>
        <taxon>Pezizomycotina</taxon>
        <taxon>Sordariomycetes</taxon>
        <taxon>Hypocreomycetidae</taxon>
        <taxon>Hypocreales</taxon>
        <taxon>Hypocreaceae</taxon>
        <taxon>Trichoderma</taxon>
    </lineage>
</organism>
<keyword evidence="2" id="KW-1133">Transmembrane helix</keyword>
<proteinExistence type="predicted"/>
<dbReference type="InterPro" id="IPR012578">
    <property type="entry name" value="Nucl_pore_cmplx"/>
</dbReference>
<evidence type="ECO:0000313" key="4">
    <source>
        <dbReference type="Proteomes" id="UP000241546"/>
    </source>
</evidence>
<evidence type="ECO:0000256" key="1">
    <source>
        <dbReference type="SAM" id="MobiDB-lite"/>
    </source>
</evidence>
<feature type="transmembrane region" description="Helical" evidence="2">
    <location>
        <begin position="84"/>
        <end position="108"/>
    </location>
</feature>
<dbReference type="GO" id="GO:0006606">
    <property type="term" value="P:protein import into nucleus"/>
    <property type="evidence" value="ECO:0007669"/>
    <property type="project" value="TreeGrafter"/>
</dbReference>
<feature type="region of interest" description="Disordered" evidence="1">
    <location>
        <begin position="1"/>
        <end position="27"/>
    </location>
</feature>
<keyword evidence="4" id="KW-1185">Reference proteome</keyword>
<dbReference type="GO" id="GO:0070762">
    <property type="term" value="C:nuclear pore transmembrane ring"/>
    <property type="evidence" value="ECO:0007669"/>
    <property type="project" value="TreeGrafter"/>
</dbReference>
<dbReference type="EMBL" id="KZ680210">
    <property type="protein sequence ID" value="PTB67962.1"/>
    <property type="molecule type" value="Genomic_DNA"/>
</dbReference>
<keyword evidence="2" id="KW-0812">Transmembrane</keyword>
<keyword evidence="2" id="KW-0472">Membrane</keyword>
<dbReference type="GO" id="GO:0005640">
    <property type="term" value="C:nuclear outer membrane"/>
    <property type="evidence" value="ECO:0007669"/>
    <property type="project" value="TreeGrafter"/>
</dbReference>
<dbReference type="RefSeq" id="XP_024751282.1">
    <property type="nucleotide sequence ID" value="XM_024889997.1"/>
</dbReference>
<accession>A0A2T4BF47</accession>
<feature type="transmembrane region" description="Helical" evidence="2">
    <location>
        <begin position="51"/>
        <end position="72"/>
    </location>
</feature>
<dbReference type="PANTHER" id="PTHR28003:SF1">
    <property type="entry name" value="NUCLEOPORIN POM34"/>
    <property type="match status" value="1"/>
</dbReference>
<name>A0A2T4BF47_9HYPO</name>
<evidence type="ECO:0000313" key="3">
    <source>
        <dbReference type="EMBL" id="PTB67962.1"/>
    </source>
</evidence>
<evidence type="ECO:0000256" key="2">
    <source>
        <dbReference type="SAM" id="Phobius"/>
    </source>
</evidence>
<dbReference type="GO" id="GO:0030474">
    <property type="term" value="P:spindle pole body duplication"/>
    <property type="evidence" value="ECO:0007669"/>
    <property type="project" value="TreeGrafter"/>
</dbReference>
<dbReference type="PANTHER" id="PTHR28003">
    <property type="entry name" value="NUCLEOPORIN POM34"/>
    <property type="match status" value="1"/>
</dbReference>
<dbReference type="OrthoDB" id="429932at2759"/>
<dbReference type="AlphaFoldDB" id="A0A2T4BF47"/>
<sequence>MSSLVRATTPVKQTAPATATESPGTWRHPRLDEITRRRDATNFSEKNVRRIAYNIVALLAMWSLQLLARLQVDAQMFPKSVRLYLGWAWFAAQLIPFIQIGMACLPLIRPKDELADIPLTATQRKLLGLNPSVVPPTPDVNISTPPRYSRTPSIAGSVGSRASYPNSPLEGRGDPVSNALSQSFSGSVSQFSPMGSPFLQSVNGVSNRRSSFGTSGSFGASTIGSFGASTSSNMLPDPASPSPSAGKRTSIGLNNKWLYEKGRRSSGSTWVH</sequence>
<dbReference type="Pfam" id="PF08058">
    <property type="entry name" value="NPCC"/>
    <property type="match status" value="1"/>
</dbReference>
<dbReference type="GeneID" id="36598115"/>